<dbReference type="Proteomes" id="UP000187735">
    <property type="component" value="Chromosome"/>
</dbReference>
<accession>A0A1P8WIK7</accession>
<feature type="transmembrane region" description="Helical" evidence="7">
    <location>
        <begin position="320"/>
        <end position="340"/>
    </location>
</feature>
<evidence type="ECO:0000313" key="9">
    <source>
        <dbReference type="EMBL" id="APZ93890.1"/>
    </source>
</evidence>
<dbReference type="InterPro" id="IPR050171">
    <property type="entry name" value="MFS_Transporters"/>
</dbReference>
<feature type="transmembrane region" description="Helical" evidence="7">
    <location>
        <begin position="71"/>
        <end position="88"/>
    </location>
</feature>
<keyword evidence="5 7" id="KW-1133">Transmembrane helix</keyword>
<evidence type="ECO:0000256" key="2">
    <source>
        <dbReference type="ARBA" id="ARBA00022448"/>
    </source>
</evidence>
<keyword evidence="2" id="KW-0813">Transport</keyword>
<keyword evidence="3" id="KW-1003">Cell membrane</keyword>
<evidence type="ECO:0000256" key="1">
    <source>
        <dbReference type="ARBA" id="ARBA00004651"/>
    </source>
</evidence>
<dbReference type="EMBL" id="CP017641">
    <property type="protein sequence ID" value="APZ93890.1"/>
    <property type="molecule type" value="Genomic_DNA"/>
</dbReference>
<dbReference type="AlphaFoldDB" id="A0A1P8WIK7"/>
<evidence type="ECO:0000256" key="4">
    <source>
        <dbReference type="ARBA" id="ARBA00022692"/>
    </source>
</evidence>
<keyword evidence="10" id="KW-1185">Reference proteome</keyword>
<dbReference type="GO" id="GO:0005886">
    <property type="term" value="C:plasma membrane"/>
    <property type="evidence" value="ECO:0007669"/>
    <property type="project" value="UniProtKB-SubCell"/>
</dbReference>
<dbReference type="STRING" id="1891926.Fuma_03508"/>
<keyword evidence="4 7" id="KW-0812">Transmembrane</keyword>
<evidence type="ECO:0000256" key="3">
    <source>
        <dbReference type="ARBA" id="ARBA00022475"/>
    </source>
</evidence>
<dbReference type="InterPro" id="IPR020846">
    <property type="entry name" value="MFS_dom"/>
</dbReference>
<evidence type="ECO:0000256" key="7">
    <source>
        <dbReference type="SAM" id="Phobius"/>
    </source>
</evidence>
<dbReference type="SUPFAM" id="SSF103473">
    <property type="entry name" value="MFS general substrate transporter"/>
    <property type="match status" value="1"/>
</dbReference>
<feature type="domain" description="Major facilitator superfamily (MFS) profile" evidence="8">
    <location>
        <begin position="4"/>
        <end position="414"/>
    </location>
</feature>
<evidence type="ECO:0000256" key="6">
    <source>
        <dbReference type="ARBA" id="ARBA00023136"/>
    </source>
</evidence>
<feature type="transmembrane region" description="Helical" evidence="7">
    <location>
        <begin position="296"/>
        <end position="314"/>
    </location>
</feature>
<evidence type="ECO:0000256" key="5">
    <source>
        <dbReference type="ARBA" id="ARBA00022989"/>
    </source>
</evidence>
<dbReference type="PROSITE" id="PS50850">
    <property type="entry name" value="MFS"/>
    <property type="match status" value="1"/>
</dbReference>
<keyword evidence="6 7" id="KW-0472">Membrane</keyword>
<feature type="transmembrane region" description="Helical" evidence="7">
    <location>
        <begin position="94"/>
        <end position="117"/>
    </location>
</feature>
<dbReference type="GO" id="GO:0022857">
    <property type="term" value="F:transmembrane transporter activity"/>
    <property type="evidence" value="ECO:0007669"/>
    <property type="project" value="InterPro"/>
</dbReference>
<feature type="transmembrane region" description="Helical" evidence="7">
    <location>
        <begin position="265"/>
        <end position="284"/>
    </location>
</feature>
<protein>
    <submittedName>
        <fullName evidence="9">L-galactonate transporter</fullName>
    </submittedName>
</protein>
<feature type="transmembrane region" description="Helical" evidence="7">
    <location>
        <begin position="129"/>
        <end position="149"/>
    </location>
</feature>
<proteinExistence type="predicted"/>
<dbReference type="InterPro" id="IPR036259">
    <property type="entry name" value="MFS_trans_sf"/>
</dbReference>
<gene>
    <name evidence="9" type="primary">yjjL</name>
    <name evidence="9" type="ORF">Fuma_03508</name>
</gene>
<name>A0A1P8WIK7_9PLAN</name>
<comment type="subcellular location">
    <subcellularLocation>
        <location evidence="1">Cell membrane</location>
        <topology evidence="1">Multi-pass membrane protein</topology>
    </subcellularLocation>
</comment>
<dbReference type="InterPro" id="IPR011701">
    <property type="entry name" value="MFS"/>
</dbReference>
<sequence length="416" mass="44672">MVRVILLVSCAHALVHLLEQSVASVEQVISADFQLTIEQSGFMGFALRLPYGIGAFFAGLLADRFGEKRILVLYLLGSAVVAASFMVTSTSSVLYAQMFSMGAFASMYHPAGLALLANQTTPAERSRALGLHGVFGSLGIASAPFLAGFMLSLRPGDWRGYYLLLSIISGSLGFLVWGLLKPVRHDDKATLGMAKSADASSEPASQARPSMPFQIWPYVLLVIGTALSGVVYGGVLHFLPRYLKEAGAMGWLETFVGHSISEAALGNYAAALALVCGAFGQWTAGRLAKPAKLPMMLSLVYAANVPFLLWMTFAEGGQRLLAACLWAFIHFMNQPLYNSLLPEFLPSRRRSVGFGFSNMMGFGVGAVGPPLVAQFDERFADYTYSYSALAVLALIAALLPLPLLFAGFAKREHQGD</sequence>
<dbReference type="CDD" id="cd06174">
    <property type="entry name" value="MFS"/>
    <property type="match status" value="1"/>
</dbReference>
<reference evidence="9 10" key="1">
    <citation type="journal article" date="2016" name="Front. Microbiol.">
        <title>Fuerstia marisgermanicae gen. nov., sp. nov., an Unusual Member of the Phylum Planctomycetes from the German Wadden Sea.</title>
        <authorList>
            <person name="Kohn T."/>
            <person name="Heuer A."/>
            <person name="Jogler M."/>
            <person name="Vollmers J."/>
            <person name="Boedeker C."/>
            <person name="Bunk B."/>
            <person name="Rast P."/>
            <person name="Borchert D."/>
            <person name="Glockner I."/>
            <person name="Freese H.M."/>
            <person name="Klenk H.P."/>
            <person name="Overmann J."/>
            <person name="Kaster A.K."/>
            <person name="Rohde M."/>
            <person name="Wiegand S."/>
            <person name="Jogler C."/>
        </authorList>
    </citation>
    <scope>NUCLEOTIDE SEQUENCE [LARGE SCALE GENOMIC DNA]</scope>
    <source>
        <strain evidence="9 10">NH11</strain>
    </source>
</reference>
<evidence type="ECO:0000313" key="10">
    <source>
        <dbReference type="Proteomes" id="UP000187735"/>
    </source>
</evidence>
<feature type="transmembrane region" description="Helical" evidence="7">
    <location>
        <begin position="40"/>
        <end position="62"/>
    </location>
</feature>
<feature type="transmembrane region" description="Helical" evidence="7">
    <location>
        <begin position="352"/>
        <end position="372"/>
    </location>
</feature>
<dbReference type="PANTHER" id="PTHR23517">
    <property type="entry name" value="RESISTANCE PROTEIN MDTM, PUTATIVE-RELATED-RELATED"/>
    <property type="match status" value="1"/>
</dbReference>
<dbReference type="PANTHER" id="PTHR23517:SF2">
    <property type="entry name" value="MULTIDRUG RESISTANCE PROTEIN MDTH"/>
    <property type="match status" value="1"/>
</dbReference>
<organism evidence="9 10">
    <name type="scientific">Fuerstiella marisgermanici</name>
    <dbReference type="NCBI Taxonomy" id="1891926"/>
    <lineage>
        <taxon>Bacteria</taxon>
        <taxon>Pseudomonadati</taxon>
        <taxon>Planctomycetota</taxon>
        <taxon>Planctomycetia</taxon>
        <taxon>Planctomycetales</taxon>
        <taxon>Planctomycetaceae</taxon>
        <taxon>Fuerstiella</taxon>
    </lineage>
</organism>
<feature type="transmembrane region" description="Helical" evidence="7">
    <location>
        <begin position="384"/>
        <end position="409"/>
    </location>
</feature>
<dbReference type="KEGG" id="fmr:Fuma_03508"/>
<feature type="transmembrane region" description="Helical" evidence="7">
    <location>
        <begin position="215"/>
        <end position="239"/>
    </location>
</feature>
<evidence type="ECO:0000259" key="8">
    <source>
        <dbReference type="PROSITE" id="PS50850"/>
    </source>
</evidence>
<dbReference type="Pfam" id="PF07690">
    <property type="entry name" value="MFS_1"/>
    <property type="match status" value="1"/>
</dbReference>
<dbReference type="Gene3D" id="1.20.1250.20">
    <property type="entry name" value="MFS general substrate transporter like domains"/>
    <property type="match status" value="2"/>
</dbReference>
<feature type="transmembrane region" description="Helical" evidence="7">
    <location>
        <begin position="161"/>
        <end position="180"/>
    </location>
</feature>